<feature type="domain" description="N-acetyltransferase" evidence="3">
    <location>
        <begin position="1"/>
        <end position="130"/>
    </location>
</feature>
<dbReference type="EMBL" id="VDMA02000021">
    <property type="protein sequence ID" value="KAB8180576.1"/>
    <property type="molecule type" value="Genomic_DNA"/>
</dbReference>
<dbReference type="CDD" id="cd04301">
    <property type="entry name" value="NAT_SF"/>
    <property type="match status" value="1"/>
</dbReference>
<dbReference type="SUPFAM" id="SSF55729">
    <property type="entry name" value="Acyl-CoA N-acyltransferases (Nat)"/>
    <property type="match status" value="2"/>
</dbReference>
<evidence type="ECO:0000313" key="4">
    <source>
        <dbReference type="EMBL" id="KAB8180576.1"/>
    </source>
</evidence>
<dbReference type="InterPro" id="IPR050832">
    <property type="entry name" value="Bact_Acetyltransf"/>
</dbReference>
<evidence type="ECO:0000256" key="1">
    <source>
        <dbReference type="ARBA" id="ARBA00022679"/>
    </source>
</evidence>
<name>A0A5N6BJ48_9ACTN</name>
<dbReference type="Pfam" id="PF00583">
    <property type="entry name" value="Acetyltransf_1"/>
    <property type="match status" value="2"/>
</dbReference>
<evidence type="ECO:0000256" key="2">
    <source>
        <dbReference type="ARBA" id="ARBA00023315"/>
    </source>
</evidence>
<keyword evidence="2" id="KW-0012">Acyltransferase</keyword>
<comment type="caution">
    <text evidence="4">The sequence shown here is derived from an EMBL/GenBank/DDBJ whole genome shotgun (WGS) entry which is preliminary data.</text>
</comment>
<organism evidence="4 5">
    <name type="scientific">Microbispora catharanthi</name>
    <dbReference type="NCBI Taxonomy" id="1712871"/>
    <lineage>
        <taxon>Bacteria</taxon>
        <taxon>Bacillati</taxon>
        <taxon>Actinomycetota</taxon>
        <taxon>Actinomycetes</taxon>
        <taxon>Streptosporangiales</taxon>
        <taxon>Streptosporangiaceae</taxon>
        <taxon>Microbispora</taxon>
    </lineage>
</organism>
<dbReference type="PROSITE" id="PS51186">
    <property type="entry name" value="GNAT"/>
    <property type="match status" value="2"/>
</dbReference>
<keyword evidence="1 4" id="KW-0808">Transferase</keyword>
<dbReference type="Gene3D" id="3.40.630.30">
    <property type="match status" value="1"/>
</dbReference>
<dbReference type="Proteomes" id="UP000313066">
    <property type="component" value="Unassembled WGS sequence"/>
</dbReference>
<dbReference type="InterPro" id="IPR016181">
    <property type="entry name" value="Acyl_CoA_acyltransferase"/>
</dbReference>
<sequence length="293" mass="31356">MSFQLTRLVDPHTGASSHRLAWLASRPDGVPAGSAYLRLFTAAGHEHLAELDLHVHPAERRAGVGSRLLAAALAAAREEGRRCVTAEAEAGAPGEAFLAARGFRPALGLTFTRLALAGVDTAVLAAALAEPHPGYRLVSWEGVVPDELAETFAASRRAMDDMPMDGLDYRPTPWDVARVRAAAEAIARRGELLHTVAAVDADRGTIAGFTELVVPGDGTGDGQHYGTGVLPEHRGRGLGRRMKAEMIRLVRERHPDLGGLLADTADGNTYMRGINDALGYVPTHRTVRYRLDL</sequence>
<gene>
    <name evidence="4" type="ORF">FH610_032255</name>
</gene>
<dbReference type="PANTHER" id="PTHR43877:SF1">
    <property type="entry name" value="ACETYLTRANSFERASE"/>
    <property type="match status" value="1"/>
</dbReference>
<evidence type="ECO:0000259" key="3">
    <source>
        <dbReference type="PROSITE" id="PS51186"/>
    </source>
</evidence>
<keyword evidence="5" id="KW-1185">Reference proteome</keyword>
<dbReference type="PANTHER" id="PTHR43877">
    <property type="entry name" value="AMINOALKYLPHOSPHONATE N-ACETYLTRANSFERASE-RELATED-RELATED"/>
    <property type="match status" value="1"/>
</dbReference>
<accession>A0A5N6BJ48</accession>
<proteinExistence type="predicted"/>
<dbReference type="InterPro" id="IPR000182">
    <property type="entry name" value="GNAT_dom"/>
</dbReference>
<dbReference type="RefSeq" id="WP_139579006.1">
    <property type="nucleotide sequence ID" value="NZ_VDMA02000021.1"/>
</dbReference>
<dbReference type="AlphaFoldDB" id="A0A5N6BJ48"/>
<evidence type="ECO:0000313" key="5">
    <source>
        <dbReference type="Proteomes" id="UP000313066"/>
    </source>
</evidence>
<feature type="domain" description="N-acetyltransferase" evidence="3">
    <location>
        <begin position="138"/>
        <end position="293"/>
    </location>
</feature>
<protein>
    <submittedName>
        <fullName evidence="4">GNAT family N-acetyltransferase</fullName>
    </submittedName>
</protein>
<dbReference type="GO" id="GO:0016747">
    <property type="term" value="F:acyltransferase activity, transferring groups other than amino-acyl groups"/>
    <property type="evidence" value="ECO:0007669"/>
    <property type="project" value="InterPro"/>
</dbReference>
<reference evidence="4 5" key="1">
    <citation type="submission" date="2019-10" db="EMBL/GenBank/DDBJ databases">
        <title>Nonomuraea sp. nov., isolated from Phyllanthus amarus.</title>
        <authorList>
            <person name="Klykleung N."/>
            <person name="Tanasupawat S."/>
        </authorList>
    </citation>
    <scope>NUCLEOTIDE SEQUENCE [LARGE SCALE GENOMIC DNA]</scope>
    <source>
        <strain evidence="4 5">CR1-09</strain>
    </source>
</reference>